<dbReference type="AlphaFoldDB" id="A0A7R9QIX4"/>
<keyword evidence="1" id="KW-0732">Signal</keyword>
<dbReference type="EMBL" id="OC917670">
    <property type="protein sequence ID" value="CAD7647691.1"/>
    <property type="molecule type" value="Genomic_DNA"/>
</dbReference>
<gene>
    <name evidence="2" type="ORF">ONB1V03_LOCUS6378</name>
</gene>
<keyword evidence="3" id="KW-1185">Reference proteome</keyword>
<dbReference type="PANTHER" id="PTHR33964">
    <property type="entry name" value="RE45066P-RELATED"/>
    <property type="match status" value="1"/>
</dbReference>
<evidence type="ECO:0000313" key="2">
    <source>
        <dbReference type="EMBL" id="CAD7647691.1"/>
    </source>
</evidence>
<evidence type="ECO:0000256" key="1">
    <source>
        <dbReference type="SAM" id="SignalP"/>
    </source>
</evidence>
<dbReference type="PANTHER" id="PTHR33964:SF1">
    <property type="entry name" value="RE45066P"/>
    <property type="match status" value="1"/>
</dbReference>
<dbReference type="OrthoDB" id="6500300at2759"/>
<feature type="signal peptide" evidence="1">
    <location>
        <begin position="1"/>
        <end position="18"/>
    </location>
</feature>
<protein>
    <submittedName>
        <fullName evidence="2">Uncharacterized protein</fullName>
    </submittedName>
</protein>
<proteinExistence type="predicted"/>
<dbReference type="EMBL" id="CAJPVJ010002845">
    <property type="protein sequence ID" value="CAG2166863.1"/>
    <property type="molecule type" value="Genomic_DNA"/>
</dbReference>
<accession>A0A7R9QIX4</accession>
<dbReference type="PROSITE" id="PS51257">
    <property type="entry name" value="PROKAR_LIPOPROTEIN"/>
    <property type="match status" value="1"/>
</dbReference>
<dbReference type="Proteomes" id="UP000728032">
    <property type="component" value="Unassembled WGS sequence"/>
</dbReference>
<organism evidence="2">
    <name type="scientific">Oppiella nova</name>
    <dbReference type="NCBI Taxonomy" id="334625"/>
    <lineage>
        <taxon>Eukaryota</taxon>
        <taxon>Metazoa</taxon>
        <taxon>Ecdysozoa</taxon>
        <taxon>Arthropoda</taxon>
        <taxon>Chelicerata</taxon>
        <taxon>Arachnida</taxon>
        <taxon>Acari</taxon>
        <taxon>Acariformes</taxon>
        <taxon>Sarcoptiformes</taxon>
        <taxon>Oribatida</taxon>
        <taxon>Brachypylina</taxon>
        <taxon>Oppioidea</taxon>
        <taxon>Oppiidae</taxon>
        <taxon>Oppiella</taxon>
    </lineage>
</organism>
<reference evidence="2" key="1">
    <citation type="submission" date="2020-11" db="EMBL/GenBank/DDBJ databases">
        <authorList>
            <person name="Tran Van P."/>
        </authorList>
    </citation>
    <scope>NUCLEOTIDE SEQUENCE</scope>
</reference>
<name>A0A7R9QIX4_9ACAR</name>
<feature type="chain" id="PRO_5036211831" evidence="1">
    <location>
        <begin position="19"/>
        <end position="282"/>
    </location>
</feature>
<evidence type="ECO:0000313" key="3">
    <source>
        <dbReference type="Proteomes" id="UP000728032"/>
    </source>
</evidence>
<sequence length="282" mass="31422">MRLLLAIVVSVLIVGCSTRPRNGDTVDDGIDVDIPLPESSLKLDQPLTAGVKRLGMVCAAQVANGQDCTPKGMRRFDSQVSRLMTIANSGRKFPENKGKDLKTWCDESDTIVKELETYKQKCFKNLSKQVFGVLIYSIKNTMKQYCRKDSKKLDVLLEAVPCLNKNDNEVTKCYTQFVDGVLGAKNANDTKKIPHFEYANIFGCFEKKLQNAKYCNDKNIETASDLIRSVIGNVVDLICGDYVEGSDKCVKLGPPPKKQKKQRRLKSFAVPVLDLLASFPEV</sequence>